<dbReference type="SUPFAM" id="SSF52833">
    <property type="entry name" value="Thioredoxin-like"/>
    <property type="match status" value="1"/>
</dbReference>
<keyword evidence="3" id="KW-1185">Reference proteome</keyword>
<evidence type="ECO:0000313" key="2">
    <source>
        <dbReference type="EMBL" id="SDF09399.1"/>
    </source>
</evidence>
<evidence type="ECO:0000313" key="3">
    <source>
        <dbReference type="Proteomes" id="UP000182427"/>
    </source>
</evidence>
<evidence type="ECO:0000259" key="1">
    <source>
        <dbReference type="Pfam" id="PF00462"/>
    </source>
</evidence>
<dbReference type="GO" id="GO:0009055">
    <property type="term" value="F:electron transfer activity"/>
    <property type="evidence" value="ECO:0007669"/>
    <property type="project" value="TreeGrafter"/>
</dbReference>
<dbReference type="InterPro" id="IPR036249">
    <property type="entry name" value="Thioredoxin-like_sf"/>
</dbReference>
<sequence length="86" mass="9836">MDLKVYSADWCRDCFVAKRFLTQHNIPYTEVNIEKTPGAVDELVQNVGKKAIPQFVIDGKWIQPYRPGKGFLFDEMSTLFGIQQPG</sequence>
<gene>
    <name evidence="2" type="ORF">SAMN05444167_1369</name>
</gene>
<organism evidence="2 3">
    <name type="scientific">Terriglobus roseus</name>
    <dbReference type="NCBI Taxonomy" id="392734"/>
    <lineage>
        <taxon>Bacteria</taxon>
        <taxon>Pseudomonadati</taxon>
        <taxon>Acidobacteriota</taxon>
        <taxon>Terriglobia</taxon>
        <taxon>Terriglobales</taxon>
        <taxon>Acidobacteriaceae</taxon>
        <taxon>Terriglobus</taxon>
    </lineage>
</organism>
<dbReference type="PANTHER" id="PTHR34386:SF1">
    <property type="entry name" value="GLUTAREDOXIN-LIKE PROTEIN NRDH"/>
    <property type="match status" value="1"/>
</dbReference>
<dbReference type="InterPro" id="IPR002109">
    <property type="entry name" value="Glutaredoxin"/>
</dbReference>
<feature type="domain" description="Glutaredoxin" evidence="1">
    <location>
        <begin position="4"/>
        <end position="62"/>
    </location>
</feature>
<dbReference type="GO" id="GO:0045454">
    <property type="term" value="P:cell redox homeostasis"/>
    <property type="evidence" value="ECO:0007669"/>
    <property type="project" value="TreeGrafter"/>
</dbReference>
<dbReference type="EMBL" id="LT629690">
    <property type="protein sequence ID" value="SDF09399.1"/>
    <property type="molecule type" value="Genomic_DNA"/>
</dbReference>
<dbReference type="Gene3D" id="3.40.30.10">
    <property type="entry name" value="Glutaredoxin"/>
    <property type="match status" value="1"/>
</dbReference>
<proteinExistence type="predicted"/>
<dbReference type="Pfam" id="PF00462">
    <property type="entry name" value="Glutaredoxin"/>
    <property type="match status" value="1"/>
</dbReference>
<dbReference type="PROSITE" id="PS51354">
    <property type="entry name" value="GLUTAREDOXIN_2"/>
    <property type="match status" value="1"/>
</dbReference>
<protein>
    <submittedName>
        <fullName evidence="2">Glutaredoxin</fullName>
    </submittedName>
</protein>
<dbReference type="PANTHER" id="PTHR34386">
    <property type="entry name" value="GLUTAREDOXIN"/>
    <property type="match status" value="1"/>
</dbReference>
<dbReference type="Proteomes" id="UP000182427">
    <property type="component" value="Chromosome I"/>
</dbReference>
<dbReference type="AlphaFoldDB" id="A0A1G7IAK8"/>
<dbReference type="InterPro" id="IPR051548">
    <property type="entry name" value="Grx-like_ET"/>
</dbReference>
<reference evidence="2 3" key="1">
    <citation type="submission" date="2016-10" db="EMBL/GenBank/DDBJ databases">
        <authorList>
            <person name="de Groot N.N."/>
        </authorList>
    </citation>
    <scope>NUCLEOTIDE SEQUENCE [LARGE SCALE GENOMIC DNA]</scope>
    <source>
        <strain evidence="2 3">GAS232</strain>
    </source>
</reference>
<dbReference type="RefSeq" id="WP_083344479.1">
    <property type="nucleotide sequence ID" value="NZ_LT629690.1"/>
</dbReference>
<dbReference type="OrthoDB" id="9795531at2"/>
<accession>A0A1G7IAK8</accession>
<dbReference type="CDD" id="cd02976">
    <property type="entry name" value="NrdH"/>
    <property type="match status" value="1"/>
</dbReference>
<name>A0A1G7IAK8_9BACT</name>